<comment type="caution">
    <text evidence="1">The sequence shown here is derived from an EMBL/GenBank/DDBJ whole genome shotgun (WGS) entry which is preliminary data.</text>
</comment>
<evidence type="ECO:0000313" key="1">
    <source>
        <dbReference type="EMBL" id="GAA4785779.1"/>
    </source>
</evidence>
<evidence type="ECO:0000313" key="2">
    <source>
        <dbReference type="Proteomes" id="UP001501147"/>
    </source>
</evidence>
<name>A0ABP9AUB4_9ACTN</name>
<organism evidence="1 2">
    <name type="scientific">Streptomyces sanyensis</name>
    <dbReference type="NCBI Taxonomy" id="568869"/>
    <lineage>
        <taxon>Bacteria</taxon>
        <taxon>Bacillati</taxon>
        <taxon>Actinomycetota</taxon>
        <taxon>Actinomycetes</taxon>
        <taxon>Kitasatosporales</taxon>
        <taxon>Streptomycetaceae</taxon>
        <taxon>Streptomyces</taxon>
    </lineage>
</organism>
<dbReference type="RefSeq" id="WP_345614833.1">
    <property type="nucleotide sequence ID" value="NZ_BAABJV010000011.1"/>
</dbReference>
<protein>
    <submittedName>
        <fullName evidence="1">Uncharacterized protein</fullName>
    </submittedName>
</protein>
<dbReference type="EMBL" id="BAABJV010000011">
    <property type="protein sequence ID" value="GAA4785779.1"/>
    <property type="molecule type" value="Genomic_DNA"/>
</dbReference>
<proteinExistence type="predicted"/>
<accession>A0ABP9AUB4</accession>
<gene>
    <name evidence="1" type="ORF">GCM10023329_40560</name>
</gene>
<dbReference type="Proteomes" id="UP001501147">
    <property type="component" value="Unassembled WGS sequence"/>
</dbReference>
<keyword evidence="2" id="KW-1185">Reference proteome</keyword>
<sequence>MNAFDTVLLEAGLGELHEDHPGLALESSPTITCLAGAQVTWNAAQGVAQGNLALAITG</sequence>
<reference evidence="2" key="1">
    <citation type="journal article" date="2019" name="Int. J. Syst. Evol. Microbiol.">
        <title>The Global Catalogue of Microorganisms (GCM) 10K type strain sequencing project: providing services to taxonomists for standard genome sequencing and annotation.</title>
        <authorList>
            <consortium name="The Broad Institute Genomics Platform"/>
            <consortium name="The Broad Institute Genome Sequencing Center for Infectious Disease"/>
            <person name="Wu L."/>
            <person name="Ma J."/>
        </authorList>
    </citation>
    <scope>NUCLEOTIDE SEQUENCE [LARGE SCALE GENOMIC DNA]</scope>
    <source>
        <strain evidence="2">JCM 18324</strain>
    </source>
</reference>